<dbReference type="PANTHER" id="PTHR35936:SF25">
    <property type="entry name" value="ABC TRANSPORTER SUBSTRATE-BINDING PROTEIN"/>
    <property type="match status" value="1"/>
</dbReference>
<sequence>MVIGVACSHIIWYRFWRLYACETFPAFWIALLLNLATFAIAPANAKEPLRLATRIDLPPYVMNTATNGIEVDIIKEIFREFDQDIIFIQMPRIRMIQMFDDSKIDGILTQNSQASNVGCVTNWYLFHQNFAFSLAENNFLIDNLSDLQNYSIVSFDGAKKYLGSDFTNAVKENPRYLESSDQSVHIELLYKKRFDVVVGDEWVFWYIQKKYQEKSGVFKQLNAHHILPPSLYSARFQDPAICSFFDQALAMMRKSGRYDEIERKYHEQILSKDQPRATLPWSPQNSIVN</sequence>
<dbReference type="Proteomes" id="UP001595444">
    <property type="component" value="Unassembled WGS sequence"/>
</dbReference>
<protein>
    <submittedName>
        <fullName evidence="4">Substrate-binding periplasmic protein</fullName>
    </submittedName>
</protein>
<dbReference type="PANTHER" id="PTHR35936">
    <property type="entry name" value="MEMBRANE-BOUND LYTIC MUREIN TRANSGLYCOSYLASE F"/>
    <property type="match status" value="1"/>
</dbReference>
<dbReference type="InterPro" id="IPR001638">
    <property type="entry name" value="Solute-binding_3/MltF_N"/>
</dbReference>
<evidence type="ECO:0000313" key="4">
    <source>
        <dbReference type="EMBL" id="MFC3050924.1"/>
    </source>
</evidence>
<comment type="caution">
    <text evidence="4">The sequence shown here is derived from an EMBL/GenBank/DDBJ whole genome shotgun (WGS) entry which is preliminary data.</text>
</comment>
<dbReference type="RefSeq" id="WP_194212353.1">
    <property type="nucleotide sequence ID" value="NZ_CP061205.1"/>
</dbReference>
<evidence type="ECO:0000313" key="5">
    <source>
        <dbReference type="Proteomes" id="UP001595444"/>
    </source>
</evidence>
<dbReference type="Pfam" id="PF00497">
    <property type="entry name" value="SBP_bac_3"/>
    <property type="match status" value="1"/>
</dbReference>
<feature type="transmembrane region" description="Helical" evidence="2">
    <location>
        <begin position="26"/>
        <end position="45"/>
    </location>
</feature>
<gene>
    <name evidence="4" type="ORF">ACFOKA_03285</name>
</gene>
<keyword evidence="2" id="KW-1133">Transmembrane helix</keyword>
<name>A0ABV7D1Y2_9PROT</name>
<reference evidence="5" key="1">
    <citation type="journal article" date="2019" name="Int. J. Syst. Evol. Microbiol.">
        <title>The Global Catalogue of Microorganisms (GCM) 10K type strain sequencing project: providing services to taxonomists for standard genome sequencing and annotation.</title>
        <authorList>
            <consortium name="The Broad Institute Genomics Platform"/>
            <consortium name="The Broad Institute Genome Sequencing Center for Infectious Disease"/>
            <person name="Wu L."/>
            <person name="Ma J."/>
        </authorList>
    </citation>
    <scope>NUCLEOTIDE SEQUENCE [LARGE SCALE GENOMIC DNA]</scope>
    <source>
        <strain evidence="5">KCTC 62164</strain>
    </source>
</reference>
<dbReference type="EMBL" id="JBHRSL010000002">
    <property type="protein sequence ID" value="MFC3050924.1"/>
    <property type="molecule type" value="Genomic_DNA"/>
</dbReference>
<dbReference type="SUPFAM" id="SSF53850">
    <property type="entry name" value="Periplasmic binding protein-like II"/>
    <property type="match status" value="1"/>
</dbReference>
<keyword evidence="1" id="KW-0732">Signal</keyword>
<accession>A0ABV7D1Y2</accession>
<feature type="domain" description="Solute-binding protein family 3/N-terminal" evidence="3">
    <location>
        <begin position="49"/>
        <end position="267"/>
    </location>
</feature>
<evidence type="ECO:0000256" key="1">
    <source>
        <dbReference type="ARBA" id="ARBA00022729"/>
    </source>
</evidence>
<keyword evidence="5" id="KW-1185">Reference proteome</keyword>
<evidence type="ECO:0000256" key="2">
    <source>
        <dbReference type="SAM" id="Phobius"/>
    </source>
</evidence>
<organism evidence="4 5">
    <name type="scientific">Kordiimonas pumila</name>
    <dbReference type="NCBI Taxonomy" id="2161677"/>
    <lineage>
        <taxon>Bacteria</taxon>
        <taxon>Pseudomonadati</taxon>
        <taxon>Pseudomonadota</taxon>
        <taxon>Alphaproteobacteria</taxon>
        <taxon>Kordiimonadales</taxon>
        <taxon>Kordiimonadaceae</taxon>
        <taxon>Kordiimonas</taxon>
    </lineage>
</organism>
<evidence type="ECO:0000259" key="3">
    <source>
        <dbReference type="Pfam" id="PF00497"/>
    </source>
</evidence>
<keyword evidence="2" id="KW-0472">Membrane</keyword>
<keyword evidence="2" id="KW-0812">Transmembrane</keyword>
<proteinExistence type="predicted"/>
<dbReference type="Gene3D" id="3.40.190.10">
    <property type="entry name" value="Periplasmic binding protein-like II"/>
    <property type="match status" value="2"/>
</dbReference>